<evidence type="ECO:0008006" key="6">
    <source>
        <dbReference type="Google" id="ProtNLM"/>
    </source>
</evidence>
<dbReference type="GO" id="GO:0005730">
    <property type="term" value="C:nucleolus"/>
    <property type="evidence" value="ECO:0007669"/>
    <property type="project" value="TreeGrafter"/>
</dbReference>
<name>A0A163DWE5_PHYB8</name>
<organism evidence="4 5">
    <name type="scientific">Phycomyces blakesleeanus (strain ATCC 8743b / DSM 1359 / FGSC 10004 / NBRC 33097 / NRRL 1555)</name>
    <dbReference type="NCBI Taxonomy" id="763407"/>
    <lineage>
        <taxon>Eukaryota</taxon>
        <taxon>Fungi</taxon>
        <taxon>Fungi incertae sedis</taxon>
        <taxon>Mucoromycota</taxon>
        <taxon>Mucoromycotina</taxon>
        <taxon>Mucoromycetes</taxon>
        <taxon>Mucorales</taxon>
        <taxon>Phycomycetaceae</taxon>
        <taxon>Phycomyces</taxon>
    </lineage>
</organism>
<dbReference type="HAMAP" id="MF_03044">
    <property type="entry name" value="BMT2"/>
    <property type="match status" value="1"/>
</dbReference>
<dbReference type="InterPro" id="IPR029063">
    <property type="entry name" value="SAM-dependent_MTases_sf"/>
</dbReference>
<feature type="non-terminal residue" evidence="4">
    <location>
        <position position="280"/>
    </location>
</feature>
<gene>
    <name evidence="4" type="ORF">PHYBLDRAFT_100869</name>
</gene>
<keyword evidence="2" id="KW-0808">Transferase</keyword>
<dbReference type="VEuPathDB" id="FungiDB:PHYBLDRAFT_100869"/>
<protein>
    <recommendedName>
        <fullName evidence="6">25S rRNA adenine-N(1) methyltransferase</fullName>
    </recommendedName>
</protein>
<dbReference type="AlphaFoldDB" id="A0A163DWE5"/>
<dbReference type="FunCoup" id="A0A163DWE5">
    <property type="interactions" value="65"/>
</dbReference>
<evidence type="ECO:0000256" key="3">
    <source>
        <dbReference type="ARBA" id="ARBA00022691"/>
    </source>
</evidence>
<evidence type="ECO:0000313" key="5">
    <source>
        <dbReference type="Proteomes" id="UP000077315"/>
    </source>
</evidence>
<dbReference type="Proteomes" id="UP000077315">
    <property type="component" value="Unassembled WGS sequence"/>
</dbReference>
<reference evidence="5" key="1">
    <citation type="submission" date="2015-06" db="EMBL/GenBank/DDBJ databases">
        <title>Expansion of signal transduction pathways in fungi by whole-genome duplication.</title>
        <authorList>
            <consortium name="DOE Joint Genome Institute"/>
            <person name="Corrochano L.M."/>
            <person name="Kuo A."/>
            <person name="Marcet-Houben M."/>
            <person name="Polaino S."/>
            <person name="Salamov A."/>
            <person name="Villalobos J.M."/>
            <person name="Alvarez M.I."/>
            <person name="Avalos J."/>
            <person name="Benito E.P."/>
            <person name="Benoit I."/>
            <person name="Burger G."/>
            <person name="Camino L.P."/>
            <person name="Canovas D."/>
            <person name="Cerda-Olmedo E."/>
            <person name="Cheng J.-F."/>
            <person name="Dominguez A."/>
            <person name="Elias M."/>
            <person name="Eslava A.P."/>
            <person name="Glaser F."/>
            <person name="Grimwood J."/>
            <person name="Gutierrez G."/>
            <person name="Heitman J."/>
            <person name="Henrissat B."/>
            <person name="Iturriaga E.A."/>
            <person name="Lang B.F."/>
            <person name="Lavin J.L."/>
            <person name="Lee S."/>
            <person name="Li W."/>
            <person name="Lindquist E."/>
            <person name="Lopez-Garcia S."/>
            <person name="Luque E.M."/>
            <person name="Marcos A.T."/>
            <person name="Martin J."/>
            <person name="McCluskey K."/>
            <person name="Medina H.R."/>
            <person name="Miralles-Duran A."/>
            <person name="Miyazaki A."/>
            <person name="Munoz-Torres E."/>
            <person name="Oguiza J.A."/>
            <person name="Ohm R."/>
            <person name="Olmedo M."/>
            <person name="Orejas M."/>
            <person name="Ortiz-Castellanos L."/>
            <person name="Pisabarro A.G."/>
            <person name="Rodriguez-Romero J."/>
            <person name="Ruiz-Herrera J."/>
            <person name="Ruiz-Vazquez R."/>
            <person name="Sanz C."/>
            <person name="Schackwitz W."/>
            <person name="Schmutz J."/>
            <person name="Shahriari M."/>
            <person name="Shelest E."/>
            <person name="Silva-Franco F."/>
            <person name="Soanes D."/>
            <person name="Syed K."/>
            <person name="Tagua V.G."/>
            <person name="Talbot N.J."/>
            <person name="Thon M."/>
            <person name="De vries R.P."/>
            <person name="Wiebenga A."/>
            <person name="Yadav J.S."/>
            <person name="Braun E.L."/>
            <person name="Baker S."/>
            <person name="Garre V."/>
            <person name="Horwitz B."/>
            <person name="Torres-Martinez S."/>
            <person name="Idnurm A."/>
            <person name="Herrera-Estrella A."/>
            <person name="Gabaldon T."/>
            <person name="Grigoriev I.V."/>
        </authorList>
    </citation>
    <scope>NUCLEOTIDE SEQUENCE [LARGE SCALE GENOMIC DNA]</scope>
    <source>
        <strain evidence="5">NRRL 1555(-)</strain>
    </source>
</reference>
<accession>A0A163DWE5</accession>
<keyword evidence="3" id="KW-0949">S-adenosyl-L-methionine</keyword>
<dbReference type="RefSeq" id="XP_018291860.1">
    <property type="nucleotide sequence ID" value="XM_018427608.1"/>
</dbReference>
<dbReference type="PANTHER" id="PTHR21008">
    <property type="entry name" value="S-ADENOSYLMETHIONINE SENSOR UPSTREAM OF MTORC1-RELATED"/>
    <property type="match status" value="1"/>
</dbReference>
<sequence>KARKKVPITAQRNNTGTHFKRSSAETARLIRRFHVLNKELAKCQQSNNPTDRTREKAIVEEMDRMGGIDWYQKASQLGQSKTRGGDSSKWLVKVLKEHCKESMDTATKPLHVLDVGAVAPDNYKPYSSWIKAKPIDLNPQDLAIEKQDFLTMPITSDKFDVVCLSLVVNFVGDPKDRGKMLIQTRNFLPPLSDTNRLHYLFLVLPLPCVNNSRYMSHEHLLTMMKSIGYTNCIKHHFSNKLAYYLFELTETPVTKKLDWKKKILPGREGGERNNFSVVME</sequence>
<dbReference type="OrthoDB" id="5954793at2759"/>
<dbReference type="GO" id="GO:0016433">
    <property type="term" value="F:rRNA (adenine) methyltransferase activity"/>
    <property type="evidence" value="ECO:0007669"/>
    <property type="project" value="TreeGrafter"/>
</dbReference>
<dbReference type="SUPFAM" id="SSF53335">
    <property type="entry name" value="S-adenosyl-L-methionine-dependent methyltransferases"/>
    <property type="match status" value="1"/>
</dbReference>
<evidence type="ECO:0000256" key="2">
    <source>
        <dbReference type="ARBA" id="ARBA00022679"/>
    </source>
</evidence>
<evidence type="ECO:0000256" key="1">
    <source>
        <dbReference type="ARBA" id="ARBA00022603"/>
    </source>
</evidence>
<feature type="non-terminal residue" evidence="4">
    <location>
        <position position="1"/>
    </location>
</feature>
<dbReference type="STRING" id="763407.A0A163DWE5"/>
<dbReference type="InterPro" id="IPR021867">
    <property type="entry name" value="Bmt2/SAMTOR"/>
</dbReference>
<dbReference type="PANTHER" id="PTHR21008:SF1">
    <property type="entry name" value="25S RRNA (ADENINE(2142)-N(1))-METHYLTRANSFERASE"/>
    <property type="match status" value="1"/>
</dbReference>
<keyword evidence="5" id="KW-1185">Reference proteome</keyword>
<dbReference type="GeneID" id="28988514"/>
<dbReference type="EMBL" id="KV440980">
    <property type="protein sequence ID" value="OAD73820.1"/>
    <property type="molecule type" value="Genomic_DNA"/>
</dbReference>
<dbReference type="Pfam" id="PF11968">
    <property type="entry name" value="Bmt2"/>
    <property type="match status" value="1"/>
</dbReference>
<evidence type="ECO:0000313" key="4">
    <source>
        <dbReference type="EMBL" id="OAD73820.1"/>
    </source>
</evidence>
<dbReference type="InParanoid" id="A0A163DWE5"/>
<proteinExistence type="inferred from homology"/>
<keyword evidence="1" id="KW-0489">Methyltransferase</keyword>